<proteinExistence type="predicted"/>
<accession>A0AAW1LC32</accession>
<keyword evidence="1" id="KW-0862">Zinc</keyword>
<dbReference type="SUPFAM" id="SSF57756">
    <property type="entry name" value="Retrovirus zinc finger-like domains"/>
    <property type="match status" value="1"/>
</dbReference>
<dbReference type="PROSITE" id="PS50158">
    <property type="entry name" value="ZF_CCHC"/>
    <property type="match status" value="1"/>
</dbReference>
<reference evidence="3 4" key="1">
    <citation type="journal article" date="2024" name="BMC Genomics">
        <title>De novo assembly and annotation of Popillia japonica's genome with initial clues to its potential as an invasive pest.</title>
        <authorList>
            <person name="Cucini C."/>
            <person name="Boschi S."/>
            <person name="Funari R."/>
            <person name="Cardaioli E."/>
            <person name="Iannotti N."/>
            <person name="Marturano G."/>
            <person name="Paoli F."/>
            <person name="Bruttini M."/>
            <person name="Carapelli A."/>
            <person name="Frati F."/>
            <person name="Nardi F."/>
        </authorList>
    </citation>
    <scope>NUCLEOTIDE SEQUENCE [LARGE SCALE GENOMIC DNA]</scope>
    <source>
        <strain evidence="3">DMR45628</strain>
    </source>
</reference>
<evidence type="ECO:0000313" key="3">
    <source>
        <dbReference type="EMBL" id="KAK9731282.1"/>
    </source>
</evidence>
<evidence type="ECO:0000313" key="4">
    <source>
        <dbReference type="Proteomes" id="UP001458880"/>
    </source>
</evidence>
<dbReference type="AlphaFoldDB" id="A0AAW1LC32"/>
<evidence type="ECO:0000259" key="2">
    <source>
        <dbReference type="PROSITE" id="PS50158"/>
    </source>
</evidence>
<comment type="caution">
    <text evidence="3">The sequence shown here is derived from an EMBL/GenBank/DDBJ whole genome shotgun (WGS) entry which is preliminary data.</text>
</comment>
<evidence type="ECO:0000256" key="1">
    <source>
        <dbReference type="PROSITE-ProRule" id="PRU00047"/>
    </source>
</evidence>
<keyword evidence="4" id="KW-1185">Reference proteome</keyword>
<dbReference type="InterPro" id="IPR036875">
    <property type="entry name" value="Znf_CCHC_sf"/>
</dbReference>
<dbReference type="InterPro" id="IPR001878">
    <property type="entry name" value="Znf_CCHC"/>
</dbReference>
<feature type="domain" description="CCHC-type" evidence="2">
    <location>
        <begin position="41"/>
        <end position="56"/>
    </location>
</feature>
<dbReference type="SMART" id="SM00343">
    <property type="entry name" value="ZnF_C2HC"/>
    <property type="match status" value="2"/>
</dbReference>
<name>A0AAW1LC32_POPJA</name>
<organism evidence="3 4">
    <name type="scientific">Popillia japonica</name>
    <name type="common">Japanese beetle</name>
    <dbReference type="NCBI Taxonomy" id="7064"/>
    <lineage>
        <taxon>Eukaryota</taxon>
        <taxon>Metazoa</taxon>
        <taxon>Ecdysozoa</taxon>
        <taxon>Arthropoda</taxon>
        <taxon>Hexapoda</taxon>
        <taxon>Insecta</taxon>
        <taxon>Pterygota</taxon>
        <taxon>Neoptera</taxon>
        <taxon>Endopterygota</taxon>
        <taxon>Coleoptera</taxon>
        <taxon>Polyphaga</taxon>
        <taxon>Scarabaeiformia</taxon>
        <taxon>Scarabaeidae</taxon>
        <taxon>Rutelinae</taxon>
        <taxon>Popillia</taxon>
    </lineage>
</organism>
<dbReference type="Proteomes" id="UP001458880">
    <property type="component" value="Unassembled WGS sequence"/>
</dbReference>
<protein>
    <recommendedName>
        <fullName evidence="2">CCHC-type domain-containing protein</fullName>
    </recommendedName>
</protein>
<keyword evidence="1" id="KW-0863">Zinc-finger</keyword>
<keyword evidence="1" id="KW-0479">Metal-binding</keyword>
<dbReference type="GO" id="GO:0008270">
    <property type="term" value="F:zinc ion binding"/>
    <property type="evidence" value="ECO:0007669"/>
    <property type="project" value="UniProtKB-KW"/>
</dbReference>
<dbReference type="Gene3D" id="4.10.60.10">
    <property type="entry name" value="Zinc finger, CCHC-type"/>
    <property type="match status" value="1"/>
</dbReference>
<gene>
    <name evidence="3" type="ORF">QE152_g13795</name>
</gene>
<sequence length="131" mass="15008">MKIGWVGCRVRKRVTLIRCYRCLDFGHTRAGCNGPDRSDLCVNCCQPGHQVKDCTNKPFCRKCQTGDHRSDTTKCPAFRDQVKDCTNKPFCRKCQTGDHRSDTTKCPAFRALLKPQQGDKRPIRDDDKQTK</sequence>
<dbReference type="EMBL" id="JASPKY010000135">
    <property type="protein sequence ID" value="KAK9731282.1"/>
    <property type="molecule type" value="Genomic_DNA"/>
</dbReference>
<dbReference type="GO" id="GO:0003676">
    <property type="term" value="F:nucleic acid binding"/>
    <property type="evidence" value="ECO:0007669"/>
    <property type="project" value="InterPro"/>
</dbReference>